<reference evidence="1" key="1">
    <citation type="submission" date="2014-11" db="EMBL/GenBank/DDBJ databases">
        <authorList>
            <person name="Amaro Gonzalez C."/>
        </authorList>
    </citation>
    <scope>NUCLEOTIDE SEQUENCE</scope>
</reference>
<dbReference type="EMBL" id="GBXM01027534">
    <property type="protein sequence ID" value="JAH81043.1"/>
    <property type="molecule type" value="Transcribed_RNA"/>
</dbReference>
<proteinExistence type="predicted"/>
<reference evidence="1" key="2">
    <citation type="journal article" date="2015" name="Fish Shellfish Immunol.">
        <title>Early steps in the European eel (Anguilla anguilla)-Vibrio vulnificus interaction in the gills: Role of the RtxA13 toxin.</title>
        <authorList>
            <person name="Callol A."/>
            <person name="Pajuelo D."/>
            <person name="Ebbesson L."/>
            <person name="Teles M."/>
            <person name="MacKenzie S."/>
            <person name="Amaro C."/>
        </authorList>
    </citation>
    <scope>NUCLEOTIDE SEQUENCE</scope>
</reference>
<accession>A0A0E9VUU1</accession>
<dbReference type="AlphaFoldDB" id="A0A0E9VUU1"/>
<protein>
    <submittedName>
        <fullName evidence="1">Uncharacterized protein</fullName>
    </submittedName>
</protein>
<name>A0A0E9VUU1_ANGAN</name>
<organism evidence="1">
    <name type="scientific">Anguilla anguilla</name>
    <name type="common">European freshwater eel</name>
    <name type="synonym">Muraena anguilla</name>
    <dbReference type="NCBI Taxonomy" id="7936"/>
    <lineage>
        <taxon>Eukaryota</taxon>
        <taxon>Metazoa</taxon>
        <taxon>Chordata</taxon>
        <taxon>Craniata</taxon>
        <taxon>Vertebrata</taxon>
        <taxon>Euteleostomi</taxon>
        <taxon>Actinopterygii</taxon>
        <taxon>Neopterygii</taxon>
        <taxon>Teleostei</taxon>
        <taxon>Anguilliformes</taxon>
        <taxon>Anguillidae</taxon>
        <taxon>Anguilla</taxon>
    </lineage>
</organism>
<evidence type="ECO:0000313" key="1">
    <source>
        <dbReference type="EMBL" id="JAH81043.1"/>
    </source>
</evidence>
<sequence length="40" mass="4869">MTDGHYCLDFPFKQENPSMPNNRCIAEQRIQSLKHKFWQE</sequence>